<keyword evidence="3" id="KW-1185">Reference proteome</keyword>
<dbReference type="NCBIfam" id="TIGR03082">
    <property type="entry name" value="Gneg_AbrB_dup"/>
    <property type="match status" value="2"/>
</dbReference>
<evidence type="ECO:0000256" key="1">
    <source>
        <dbReference type="SAM" id="Phobius"/>
    </source>
</evidence>
<dbReference type="PIRSF" id="PIRSF038991">
    <property type="entry name" value="Protein_AbrB"/>
    <property type="match status" value="1"/>
</dbReference>
<protein>
    <recommendedName>
        <fullName evidence="4">AbrB family transcriptional regulator</fullName>
    </recommendedName>
</protein>
<dbReference type="PANTHER" id="PTHR38457">
    <property type="entry name" value="REGULATOR ABRB-RELATED"/>
    <property type="match status" value="1"/>
</dbReference>
<feature type="transmembrane region" description="Helical" evidence="1">
    <location>
        <begin position="73"/>
        <end position="94"/>
    </location>
</feature>
<dbReference type="Pfam" id="PF05145">
    <property type="entry name" value="AbrB"/>
    <property type="match status" value="1"/>
</dbReference>
<accession>A0A4R1Q0H1</accession>
<feature type="transmembrane region" description="Helical" evidence="1">
    <location>
        <begin position="340"/>
        <end position="358"/>
    </location>
</feature>
<reference evidence="2 3" key="1">
    <citation type="submission" date="2019-03" db="EMBL/GenBank/DDBJ databases">
        <title>Genomic Encyclopedia of Type Strains, Phase IV (KMG-IV): sequencing the most valuable type-strain genomes for metagenomic binning, comparative biology and taxonomic classification.</title>
        <authorList>
            <person name="Goeker M."/>
        </authorList>
    </citation>
    <scope>NUCLEOTIDE SEQUENCE [LARGE SCALE GENOMIC DNA]</scope>
    <source>
        <strain evidence="2 3">DSM 15969</strain>
    </source>
</reference>
<dbReference type="EMBL" id="SLUI01000002">
    <property type="protein sequence ID" value="TCL39170.1"/>
    <property type="molecule type" value="Genomic_DNA"/>
</dbReference>
<dbReference type="InterPro" id="IPR007820">
    <property type="entry name" value="AbrB_fam"/>
</dbReference>
<organism evidence="2 3">
    <name type="scientific">Anaerospora hongkongensis</name>
    <dbReference type="NCBI Taxonomy" id="244830"/>
    <lineage>
        <taxon>Bacteria</taxon>
        <taxon>Bacillati</taxon>
        <taxon>Bacillota</taxon>
        <taxon>Negativicutes</taxon>
        <taxon>Selenomonadales</taxon>
        <taxon>Sporomusaceae</taxon>
        <taxon>Anaerospora</taxon>
    </lineage>
</organism>
<gene>
    <name evidence="2" type="ORF">EV210_10279</name>
</gene>
<keyword evidence="1" id="KW-0472">Membrane</keyword>
<name>A0A4R1Q0H1_9FIRM</name>
<sequence length="361" mass="38517">MTTKKACISTKFTSTTKNSYKILLTFLQALVGGTVFYVLNLPLPWTLGPLAVILVLQLGFNKVVYWPAVLRKGALVVLGITMGSPFTMTTARQIVDQLPVMLAATAATIAFSLFMGYITHKRTGVDLASGLLGSVPGGLSQMAVLSKELNADATVVTFMQTLRLLAVVFTVPFLARHGLAEVVDTAIQRTAAQSTMEPGTAIFFVTAVLIGSLAAQRIGLPTPWMLGPTLVTAALVCSGLEPLPMPTWVITVAQVSTGIYMGANIKAESMSNWKTLLPYTVSGVVGILLCSFAIGFILKALYGYSLVTAFLGTAPGGVAEMGLTAMMVHADLSVVISYQMFRLLFILLVVPIALKWMLKKM</sequence>
<dbReference type="GO" id="GO:0010468">
    <property type="term" value="P:regulation of gene expression"/>
    <property type="evidence" value="ECO:0007669"/>
    <property type="project" value="InterPro"/>
</dbReference>
<feature type="transmembrane region" description="Helical" evidence="1">
    <location>
        <begin position="100"/>
        <end position="118"/>
    </location>
</feature>
<keyword evidence="1" id="KW-1133">Transmembrane helix</keyword>
<feature type="transmembrane region" description="Helical" evidence="1">
    <location>
        <begin position="200"/>
        <end position="220"/>
    </location>
</feature>
<dbReference type="Proteomes" id="UP000295063">
    <property type="component" value="Unassembled WGS sequence"/>
</dbReference>
<evidence type="ECO:0008006" key="4">
    <source>
        <dbReference type="Google" id="ProtNLM"/>
    </source>
</evidence>
<keyword evidence="1" id="KW-0812">Transmembrane</keyword>
<dbReference type="GO" id="GO:0016020">
    <property type="term" value="C:membrane"/>
    <property type="evidence" value="ECO:0007669"/>
    <property type="project" value="InterPro"/>
</dbReference>
<dbReference type="PANTHER" id="PTHR38457:SF1">
    <property type="entry name" value="REGULATOR ABRB-RELATED"/>
    <property type="match status" value="1"/>
</dbReference>
<evidence type="ECO:0000313" key="3">
    <source>
        <dbReference type="Proteomes" id="UP000295063"/>
    </source>
</evidence>
<comment type="caution">
    <text evidence="2">The sequence shown here is derived from an EMBL/GenBank/DDBJ whole genome shotgun (WGS) entry which is preliminary data.</text>
</comment>
<evidence type="ECO:0000313" key="2">
    <source>
        <dbReference type="EMBL" id="TCL39170.1"/>
    </source>
</evidence>
<feature type="transmembrane region" description="Helical" evidence="1">
    <location>
        <begin position="20"/>
        <end position="39"/>
    </location>
</feature>
<dbReference type="AlphaFoldDB" id="A0A4R1Q0H1"/>
<proteinExistence type="predicted"/>
<feature type="transmembrane region" description="Helical" evidence="1">
    <location>
        <begin position="275"/>
        <end position="298"/>
    </location>
</feature>
<feature type="transmembrane region" description="Helical" evidence="1">
    <location>
        <begin position="304"/>
        <end position="328"/>
    </location>
</feature>
<dbReference type="InterPro" id="IPR017516">
    <property type="entry name" value="AbrB_dup"/>
</dbReference>
<feature type="transmembrane region" description="Helical" evidence="1">
    <location>
        <begin position="45"/>
        <end position="66"/>
    </location>
</feature>
<dbReference type="RefSeq" id="WP_165898763.1">
    <property type="nucleotide sequence ID" value="NZ_DAIMLW010000020.1"/>
</dbReference>